<dbReference type="GO" id="GO:0005634">
    <property type="term" value="C:nucleus"/>
    <property type="evidence" value="ECO:0007669"/>
    <property type="project" value="TreeGrafter"/>
</dbReference>
<comment type="similarity">
    <text evidence="1">Belongs to the peptidase C48 family.</text>
</comment>
<evidence type="ECO:0000256" key="1">
    <source>
        <dbReference type="ARBA" id="ARBA00005234"/>
    </source>
</evidence>
<keyword evidence="3" id="KW-0378">Hydrolase</keyword>
<dbReference type="SUPFAM" id="SSF54001">
    <property type="entry name" value="Cysteine proteinases"/>
    <property type="match status" value="1"/>
</dbReference>
<comment type="caution">
    <text evidence="6">The sequence shown here is derived from an EMBL/GenBank/DDBJ whole genome shotgun (WGS) entry which is preliminary data.</text>
</comment>
<proteinExistence type="inferred from homology"/>
<keyword evidence="2" id="KW-0645">Protease</keyword>
<evidence type="ECO:0000313" key="6">
    <source>
        <dbReference type="EMBL" id="KAF9506058.1"/>
    </source>
</evidence>
<dbReference type="InterPro" id="IPR038765">
    <property type="entry name" value="Papain-like_cys_pep_sf"/>
</dbReference>
<reference evidence="6" key="1">
    <citation type="journal article" date="2020" name="Nat. Commun.">
        <title>Large-scale genome sequencing of mycorrhizal fungi provides insights into the early evolution of symbiotic traits.</title>
        <authorList>
            <person name="Miyauchi S."/>
            <person name="Kiss E."/>
            <person name="Kuo A."/>
            <person name="Drula E."/>
            <person name="Kohler A."/>
            <person name="Sanchez-Garcia M."/>
            <person name="Morin E."/>
            <person name="Andreopoulos B."/>
            <person name="Barry K.W."/>
            <person name="Bonito G."/>
            <person name="Buee M."/>
            <person name="Carver A."/>
            <person name="Chen C."/>
            <person name="Cichocki N."/>
            <person name="Clum A."/>
            <person name="Culley D."/>
            <person name="Crous P.W."/>
            <person name="Fauchery L."/>
            <person name="Girlanda M."/>
            <person name="Hayes R.D."/>
            <person name="Keri Z."/>
            <person name="LaButti K."/>
            <person name="Lipzen A."/>
            <person name="Lombard V."/>
            <person name="Magnuson J."/>
            <person name="Maillard F."/>
            <person name="Murat C."/>
            <person name="Nolan M."/>
            <person name="Ohm R.A."/>
            <person name="Pangilinan J."/>
            <person name="Pereira M.F."/>
            <person name="Perotto S."/>
            <person name="Peter M."/>
            <person name="Pfister S."/>
            <person name="Riley R."/>
            <person name="Sitrit Y."/>
            <person name="Stielow J.B."/>
            <person name="Szollosi G."/>
            <person name="Zifcakova L."/>
            <person name="Stursova M."/>
            <person name="Spatafora J.W."/>
            <person name="Tedersoo L."/>
            <person name="Vaario L.M."/>
            <person name="Yamada A."/>
            <person name="Yan M."/>
            <person name="Wang P."/>
            <person name="Xu J."/>
            <person name="Bruns T."/>
            <person name="Baldrian P."/>
            <person name="Vilgalys R."/>
            <person name="Dunand C."/>
            <person name="Henrissat B."/>
            <person name="Grigoriev I.V."/>
            <person name="Hibbett D."/>
            <person name="Nagy L.G."/>
            <person name="Martin F.M."/>
        </authorList>
    </citation>
    <scope>NUCLEOTIDE SEQUENCE</scope>
    <source>
        <strain evidence="6">UP504</strain>
    </source>
</reference>
<dbReference type="OrthoDB" id="1939479at2759"/>
<name>A0A9P6AHU5_9AGAM</name>
<dbReference type="GO" id="GO:0016926">
    <property type="term" value="P:protein desumoylation"/>
    <property type="evidence" value="ECO:0007669"/>
    <property type="project" value="TreeGrafter"/>
</dbReference>
<dbReference type="Pfam" id="PF02902">
    <property type="entry name" value="Peptidase_C48"/>
    <property type="match status" value="1"/>
</dbReference>
<feature type="domain" description="Ubiquitin-like protease family profile" evidence="5">
    <location>
        <begin position="185"/>
        <end position="368"/>
    </location>
</feature>
<dbReference type="PANTHER" id="PTHR12606:SF141">
    <property type="entry name" value="GH15225P-RELATED"/>
    <property type="match status" value="1"/>
</dbReference>
<sequence>MSLFLSHHASIMAAMSNIILNTHNKLIGAVFHEDDMEDSRVFGVVRGLERDGVPVFVVSVFVPRLETVWDRVGCAKIPWENLTNVTPAPGDNFLPISVDHGYPGDYSRSRGWGQKLCYEEQALLETLMVATPQRPFIPLTMKSYKVVAKFLESAQVNPLLDPLLTTSALGDLAACHLYSDLPQIVLMSIQTVANRKYGQKPRPHHLPSPEGLSMLQVGQVNDDAINSYIDVLKMFAHPTVHVFNTFFFSRLCDGFTKVASWHKNLRHPIFMYMERIVMPIHLGSQNHWAVVSIDFKRCIVTYLDSIFQLPNFEFIKMIVAKYLADLTAHESCSFDLEAWTFVGSEETSPQQTGVIDCGVFVMANLRNCAGIRPWKVLCPTEVVAARVQFTVDTIQGVIDYPFAPPAPVAPPGVAALTAAVASPCRVTPPASVAPPTPIAPITAVAPPAAIAPPSSVIPPAPVAFPAVSPAAMASIPALGTWYVVAINKWQVDEAEGQNARLYEREALEEFHPMGALATSRSRANKKQSKSQGRIVYKMFIYFKDQIWAQSALENIRAIAKVRNYLGVEFITLPNVDYAGIGCKAMDLHYASVVYDRARSLEERDALLTVAPSIHINSAQMGPQFLEHDLHPLPPNYRLVMYTKWPHVPSPPTILRCVLPSKSRMKALTLSVSGFDSL</sequence>
<keyword evidence="4" id="KW-0788">Thiol protease</keyword>
<evidence type="ECO:0000256" key="3">
    <source>
        <dbReference type="ARBA" id="ARBA00022801"/>
    </source>
</evidence>
<dbReference type="InterPro" id="IPR003653">
    <property type="entry name" value="Peptidase_C48_C"/>
</dbReference>
<dbReference type="GO" id="GO:0006508">
    <property type="term" value="P:proteolysis"/>
    <property type="evidence" value="ECO:0007669"/>
    <property type="project" value="UniProtKB-KW"/>
</dbReference>
<evidence type="ECO:0000259" key="5">
    <source>
        <dbReference type="PROSITE" id="PS50600"/>
    </source>
</evidence>
<dbReference type="PROSITE" id="PS50600">
    <property type="entry name" value="ULP_PROTEASE"/>
    <property type="match status" value="1"/>
</dbReference>
<gene>
    <name evidence="6" type="ORF">BS47DRAFT_1367612</name>
</gene>
<evidence type="ECO:0000256" key="4">
    <source>
        <dbReference type="ARBA" id="ARBA00022807"/>
    </source>
</evidence>
<accession>A0A9P6AHU5</accession>
<keyword evidence="7" id="KW-1185">Reference proteome</keyword>
<dbReference type="Gene3D" id="3.40.395.10">
    <property type="entry name" value="Adenoviral Proteinase, Chain A"/>
    <property type="match status" value="1"/>
</dbReference>
<evidence type="ECO:0000256" key="2">
    <source>
        <dbReference type="ARBA" id="ARBA00022670"/>
    </source>
</evidence>
<protein>
    <recommendedName>
        <fullName evidence="5">Ubiquitin-like protease family profile domain-containing protein</fullName>
    </recommendedName>
</protein>
<evidence type="ECO:0000313" key="7">
    <source>
        <dbReference type="Proteomes" id="UP000886523"/>
    </source>
</evidence>
<dbReference type="Proteomes" id="UP000886523">
    <property type="component" value="Unassembled WGS sequence"/>
</dbReference>
<dbReference type="GO" id="GO:0016929">
    <property type="term" value="F:deSUMOylase activity"/>
    <property type="evidence" value="ECO:0007669"/>
    <property type="project" value="TreeGrafter"/>
</dbReference>
<organism evidence="6 7">
    <name type="scientific">Hydnum rufescens UP504</name>
    <dbReference type="NCBI Taxonomy" id="1448309"/>
    <lineage>
        <taxon>Eukaryota</taxon>
        <taxon>Fungi</taxon>
        <taxon>Dikarya</taxon>
        <taxon>Basidiomycota</taxon>
        <taxon>Agaricomycotina</taxon>
        <taxon>Agaricomycetes</taxon>
        <taxon>Cantharellales</taxon>
        <taxon>Hydnaceae</taxon>
        <taxon>Hydnum</taxon>
    </lineage>
</organism>
<dbReference type="EMBL" id="MU129125">
    <property type="protein sequence ID" value="KAF9506058.1"/>
    <property type="molecule type" value="Genomic_DNA"/>
</dbReference>
<dbReference type="AlphaFoldDB" id="A0A9P6AHU5"/>
<dbReference type="PANTHER" id="PTHR12606">
    <property type="entry name" value="SENTRIN/SUMO-SPECIFIC PROTEASE"/>
    <property type="match status" value="1"/>
</dbReference>